<dbReference type="Gene3D" id="2.40.240.10">
    <property type="entry name" value="Ribosomal Protein L25, Chain P"/>
    <property type="match status" value="1"/>
</dbReference>
<sequence>MKTITIEGQLRTDIGKKATRQYRSQDLVPGVIYGGAQEVNFVAPASAFKALVYTSEFQLAKVNLDGKSYTCIMKDLQFDKVYDKLTHIDLLELVDDKAVVANLPVKYVGSAAGVKAGGRLITKMKTLKVKTLPKFLKSAIEVDVTNLELNSNIRVEDVKLENMEVMNSPRIPMASIVMTRQLKQEEAAAAKDEKKKK</sequence>
<keyword evidence="3 5" id="KW-0689">Ribosomal protein</keyword>
<evidence type="ECO:0000256" key="5">
    <source>
        <dbReference type="HAMAP-Rule" id="MF_01334"/>
    </source>
</evidence>
<evidence type="ECO:0000256" key="3">
    <source>
        <dbReference type="ARBA" id="ARBA00022980"/>
    </source>
</evidence>
<protein>
    <recommendedName>
        <fullName evidence="5">Large ribosomal subunit protein bL25</fullName>
    </recommendedName>
    <alternativeName>
        <fullName evidence="5">General stress protein CTC</fullName>
    </alternativeName>
</protein>
<dbReference type="KEGG" id="fls:GLV81_04145"/>
<comment type="function">
    <text evidence="5">This is one of the proteins that binds to the 5S RNA in the ribosome where it forms part of the central protuberance.</text>
</comment>
<keyword evidence="4 5" id="KW-0687">Ribonucleoprotein</keyword>
<feature type="domain" description="Large ribosomal subunit protein bL25 L25" evidence="6">
    <location>
        <begin position="6"/>
        <end position="90"/>
    </location>
</feature>
<gene>
    <name evidence="5" type="primary">rplY</name>
    <name evidence="5" type="synonym">ctc</name>
    <name evidence="8" type="ORF">GLV81_04145</name>
</gene>
<dbReference type="InterPro" id="IPR029751">
    <property type="entry name" value="Ribosomal_L25_dom"/>
</dbReference>
<comment type="subunit">
    <text evidence="5">Part of the 50S ribosomal subunit; part of the 5S rRNA/L5/L18/L25 subcomplex. Contacts the 5S rRNA. Binds to the 5S rRNA independently of L5 and L18.</text>
</comment>
<dbReference type="InterPro" id="IPR020057">
    <property type="entry name" value="Ribosomal_bL25_b-dom"/>
</dbReference>
<dbReference type="InterPro" id="IPR020930">
    <property type="entry name" value="Ribosomal_uL5_bac-type"/>
</dbReference>
<dbReference type="InterPro" id="IPR001021">
    <property type="entry name" value="Ribosomal_bL25_long"/>
</dbReference>
<evidence type="ECO:0000313" key="8">
    <source>
        <dbReference type="EMBL" id="QGW27395.1"/>
    </source>
</evidence>
<comment type="similarity">
    <text evidence="5">Belongs to the bacterial ribosomal protein bL25 family. CTC subfamily.</text>
</comment>
<dbReference type="Gene3D" id="2.170.120.20">
    <property type="entry name" value="Ribosomal protein L25, beta domain"/>
    <property type="match status" value="1"/>
</dbReference>
<keyword evidence="2 5" id="KW-0694">RNA-binding</keyword>
<dbReference type="SUPFAM" id="SSF50715">
    <property type="entry name" value="Ribosomal protein L25-like"/>
    <property type="match status" value="1"/>
</dbReference>
<feature type="domain" description="Large ribosomal subunit protein bL25 beta" evidence="7">
    <location>
        <begin position="99"/>
        <end position="179"/>
    </location>
</feature>
<proteinExistence type="inferred from homology"/>
<accession>A0A6I6GGC3</accession>
<dbReference type="GO" id="GO:0008097">
    <property type="term" value="F:5S rRNA binding"/>
    <property type="evidence" value="ECO:0007669"/>
    <property type="project" value="InterPro"/>
</dbReference>
<evidence type="ECO:0000256" key="4">
    <source>
        <dbReference type="ARBA" id="ARBA00023274"/>
    </source>
</evidence>
<dbReference type="InterPro" id="IPR037121">
    <property type="entry name" value="Ribosomal_bL25_C"/>
</dbReference>
<dbReference type="HAMAP" id="MF_01334">
    <property type="entry name" value="Ribosomal_bL25_CTC"/>
    <property type="match status" value="1"/>
</dbReference>
<dbReference type="GO" id="GO:0022625">
    <property type="term" value="C:cytosolic large ribosomal subunit"/>
    <property type="evidence" value="ECO:0007669"/>
    <property type="project" value="TreeGrafter"/>
</dbReference>
<organism evidence="8 9">
    <name type="scientific">Phnomibacter ginsenosidimutans</name>
    <dbReference type="NCBI Taxonomy" id="2676868"/>
    <lineage>
        <taxon>Bacteria</taxon>
        <taxon>Pseudomonadati</taxon>
        <taxon>Bacteroidota</taxon>
        <taxon>Chitinophagia</taxon>
        <taxon>Chitinophagales</taxon>
        <taxon>Chitinophagaceae</taxon>
        <taxon>Phnomibacter</taxon>
    </lineage>
</organism>
<dbReference type="AlphaFoldDB" id="A0A6I6GGC3"/>
<dbReference type="NCBIfam" id="TIGR00731">
    <property type="entry name" value="bL25_bact_ctc"/>
    <property type="match status" value="1"/>
</dbReference>
<dbReference type="InterPro" id="IPR011035">
    <property type="entry name" value="Ribosomal_bL25/Gln-tRNA_synth"/>
</dbReference>
<dbReference type="PANTHER" id="PTHR33284">
    <property type="entry name" value="RIBOSOMAL PROTEIN L25/GLN-TRNA SYNTHETASE, ANTI-CODON-BINDING DOMAIN-CONTAINING PROTEIN"/>
    <property type="match status" value="1"/>
</dbReference>
<dbReference type="InterPro" id="IPR020056">
    <property type="entry name" value="Rbsml_bL25/Gln-tRNA_synth_N"/>
</dbReference>
<name>A0A6I6GGC3_9BACT</name>
<keyword evidence="9" id="KW-1185">Reference proteome</keyword>
<dbReference type="Pfam" id="PF01386">
    <property type="entry name" value="Ribosomal_L25p"/>
    <property type="match status" value="1"/>
</dbReference>
<keyword evidence="1 5" id="KW-0699">rRNA-binding</keyword>
<evidence type="ECO:0000256" key="1">
    <source>
        <dbReference type="ARBA" id="ARBA00022730"/>
    </source>
</evidence>
<evidence type="ECO:0000259" key="7">
    <source>
        <dbReference type="Pfam" id="PF14693"/>
    </source>
</evidence>
<dbReference type="PANTHER" id="PTHR33284:SF1">
    <property type="entry name" value="RIBOSOMAL PROTEIN L25_GLN-TRNA SYNTHETASE, ANTI-CODON-BINDING DOMAIN-CONTAINING PROTEIN"/>
    <property type="match status" value="1"/>
</dbReference>
<dbReference type="GO" id="GO:0006412">
    <property type="term" value="P:translation"/>
    <property type="evidence" value="ECO:0007669"/>
    <property type="project" value="UniProtKB-UniRule"/>
</dbReference>
<dbReference type="Proteomes" id="UP000426027">
    <property type="component" value="Chromosome"/>
</dbReference>
<evidence type="ECO:0000259" key="6">
    <source>
        <dbReference type="Pfam" id="PF01386"/>
    </source>
</evidence>
<dbReference type="Pfam" id="PF14693">
    <property type="entry name" value="Ribosomal_TL5_C"/>
    <property type="match status" value="1"/>
</dbReference>
<dbReference type="GO" id="GO:0003735">
    <property type="term" value="F:structural constituent of ribosome"/>
    <property type="evidence" value="ECO:0007669"/>
    <property type="project" value="InterPro"/>
</dbReference>
<evidence type="ECO:0000256" key="2">
    <source>
        <dbReference type="ARBA" id="ARBA00022884"/>
    </source>
</evidence>
<dbReference type="RefSeq" id="WP_157477130.1">
    <property type="nucleotide sequence ID" value="NZ_CP046566.1"/>
</dbReference>
<dbReference type="EMBL" id="CP046566">
    <property type="protein sequence ID" value="QGW27395.1"/>
    <property type="molecule type" value="Genomic_DNA"/>
</dbReference>
<dbReference type="CDD" id="cd00495">
    <property type="entry name" value="Ribosomal_L25_TL5_CTC"/>
    <property type="match status" value="1"/>
</dbReference>
<evidence type="ECO:0000313" key="9">
    <source>
        <dbReference type="Proteomes" id="UP000426027"/>
    </source>
</evidence>
<reference evidence="8 9" key="1">
    <citation type="submission" date="2019-11" db="EMBL/GenBank/DDBJ databases">
        <authorList>
            <person name="Im W.T."/>
        </authorList>
    </citation>
    <scope>NUCLEOTIDE SEQUENCE [LARGE SCALE GENOMIC DNA]</scope>
    <source>
        <strain evidence="8 9">SB-02</strain>
    </source>
</reference>